<feature type="repeat" description="PPR" evidence="2">
    <location>
        <begin position="181"/>
        <end position="215"/>
    </location>
</feature>
<evidence type="ECO:0000259" key="3">
    <source>
        <dbReference type="Pfam" id="PF00571"/>
    </source>
</evidence>
<feature type="repeat" description="PPR" evidence="2">
    <location>
        <begin position="68"/>
        <end position="98"/>
    </location>
</feature>
<comment type="caution">
    <text evidence="4">The sequence shown here is derived from an EMBL/GenBank/DDBJ whole genome shotgun (WGS) entry which is preliminary data.</text>
</comment>
<keyword evidence="1" id="KW-0677">Repeat</keyword>
<evidence type="ECO:0000256" key="1">
    <source>
        <dbReference type="ARBA" id="ARBA00022737"/>
    </source>
</evidence>
<dbReference type="Pfam" id="PF13041">
    <property type="entry name" value="PPR_2"/>
    <property type="match status" value="2"/>
</dbReference>
<dbReference type="PANTHER" id="PTHR47581:SF2">
    <property type="entry name" value="OS09G0431600 PROTEIN"/>
    <property type="match status" value="1"/>
</dbReference>
<sequence length="581" mass="64981">MATNPLLSLTVFSSSSAPVRRHLLHTTHKASPNLKPLTSRIVQLTRRRQLKQIFEEIETANLRYGKLNTIVMNAVLEACVHCGDIDSALQIFHDMSKPQSCGVDCVTYSTLLKGLGEARRVDEAFQILESIEKGTTAGSPKLSAPILFGLLNALIDAGDLRRAKGLLARYGFLFRKGGTPSISIYNLLMKGYINAGYPQAALTLHDKVLRLGLAPDRLMYNTLIFGCVKAQKLDAAMCFFKEMKGKAQSLRDNNLYPDIVTYSTLLQGFGDAKELLSVQTLLLEMKLCPNVLIDRTAFTAIVDVLLNCGSIKGALCVFGEITKRAGISQDLRPKPHLYLSMMRAFSIQGDYSMVLNLHKRLWPDSAGAISRSIQEEADHLLIEAALNHGQVDLAVSHLKNTIRKWQAIPWKSRGGMAAMRIEALLGFERTMFMPRLLPQISPAEPIESIMIPFKAAQPLLYSTNLKKVSMRFFNDQVVPIVDNWGNCIGLLHREDCTELNCPVMKMMRSPPPCVTTTTSIGYVVDLMLDKKYNMMVIVYSSRAVGVFTLEQLWEKCPYFCWNLTCDRITYVAENNFFFTDS</sequence>
<keyword evidence="5" id="KW-1185">Reference proteome</keyword>
<feature type="domain" description="CBS" evidence="3">
    <location>
        <begin position="505"/>
        <end position="550"/>
    </location>
</feature>
<dbReference type="Proteomes" id="UP001159364">
    <property type="component" value="Linkage Group LG05"/>
</dbReference>
<dbReference type="Pfam" id="PF01535">
    <property type="entry name" value="PPR"/>
    <property type="match status" value="1"/>
</dbReference>
<name>A0AAV8TCE2_9ROSI</name>
<evidence type="ECO:0000256" key="2">
    <source>
        <dbReference type="PROSITE-ProRule" id="PRU00708"/>
    </source>
</evidence>
<evidence type="ECO:0000313" key="4">
    <source>
        <dbReference type="EMBL" id="KAJ8763788.1"/>
    </source>
</evidence>
<dbReference type="AlphaFoldDB" id="A0AAV8TCE2"/>
<dbReference type="InterPro" id="IPR011990">
    <property type="entry name" value="TPR-like_helical_dom_sf"/>
</dbReference>
<protein>
    <recommendedName>
        <fullName evidence="3">CBS domain-containing protein</fullName>
    </recommendedName>
</protein>
<dbReference type="Pfam" id="PF00571">
    <property type="entry name" value="CBS"/>
    <property type="match status" value="1"/>
</dbReference>
<dbReference type="InterPro" id="IPR002885">
    <property type="entry name" value="PPR_rpt"/>
</dbReference>
<dbReference type="Gene3D" id="3.10.580.10">
    <property type="entry name" value="CBS-domain"/>
    <property type="match status" value="1"/>
</dbReference>
<evidence type="ECO:0000313" key="5">
    <source>
        <dbReference type="Proteomes" id="UP001159364"/>
    </source>
</evidence>
<dbReference type="Gene3D" id="1.25.40.10">
    <property type="entry name" value="Tetratricopeptide repeat domain"/>
    <property type="match status" value="3"/>
</dbReference>
<reference evidence="4 5" key="1">
    <citation type="submission" date="2021-09" db="EMBL/GenBank/DDBJ databases">
        <title>Genomic insights and catalytic innovation underlie evolution of tropane alkaloids biosynthesis.</title>
        <authorList>
            <person name="Wang Y.-J."/>
            <person name="Tian T."/>
            <person name="Huang J.-P."/>
            <person name="Huang S.-X."/>
        </authorList>
    </citation>
    <scope>NUCLEOTIDE SEQUENCE [LARGE SCALE GENOMIC DNA]</scope>
    <source>
        <strain evidence="4">KIB-2018</strain>
        <tissue evidence="4">Leaf</tissue>
    </source>
</reference>
<dbReference type="PROSITE" id="PS51375">
    <property type="entry name" value="PPR"/>
    <property type="match status" value="4"/>
</dbReference>
<organism evidence="4 5">
    <name type="scientific">Erythroxylum novogranatense</name>
    <dbReference type="NCBI Taxonomy" id="1862640"/>
    <lineage>
        <taxon>Eukaryota</taxon>
        <taxon>Viridiplantae</taxon>
        <taxon>Streptophyta</taxon>
        <taxon>Embryophyta</taxon>
        <taxon>Tracheophyta</taxon>
        <taxon>Spermatophyta</taxon>
        <taxon>Magnoliopsida</taxon>
        <taxon>eudicotyledons</taxon>
        <taxon>Gunneridae</taxon>
        <taxon>Pentapetalae</taxon>
        <taxon>rosids</taxon>
        <taxon>fabids</taxon>
        <taxon>Malpighiales</taxon>
        <taxon>Erythroxylaceae</taxon>
        <taxon>Erythroxylum</taxon>
    </lineage>
</organism>
<dbReference type="InterPro" id="IPR044781">
    <property type="entry name" value="At5g10690-like"/>
</dbReference>
<dbReference type="NCBIfam" id="TIGR00756">
    <property type="entry name" value="PPR"/>
    <property type="match status" value="4"/>
</dbReference>
<dbReference type="EMBL" id="JAIWQS010000005">
    <property type="protein sequence ID" value="KAJ8763788.1"/>
    <property type="molecule type" value="Genomic_DNA"/>
</dbReference>
<feature type="repeat" description="PPR" evidence="2">
    <location>
        <begin position="104"/>
        <end position="134"/>
    </location>
</feature>
<dbReference type="InterPro" id="IPR000644">
    <property type="entry name" value="CBS_dom"/>
</dbReference>
<dbReference type="PANTHER" id="PTHR47581">
    <property type="entry name" value="OS09G0431600 PROTEIN"/>
    <property type="match status" value="1"/>
</dbReference>
<dbReference type="SUPFAM" id="SSF54631">
    <property type="entry name" value="CBS-domain pair"/>
    <property type="match status" value="1"/>
</dbReference>
<dbReference type="CDD" id="cd02205">
    <property type="entry name" value="CBS_pair_SF"/>
    <property type="match status" value="1"/>
</dbReference>
<dbReference type="InterPro" id="IPR046342">
    <property type="entry name" value="CBS_dom_sf"/>
</dbReference>
<proteinExistence type="predicted"/>
<gene>
    <name evidence="4" type="ORF">K2173_003570</name>
</gene>
<accession>A0AAV8TCE2</accession>
<feature type="repeat" description="PPR" evidence="2">
    <location>
        <begin position="216"/>
        <end position="250"/>
    </location>
</feature>